<dbReference type="EMBL" id="WNYA01000729">
    <property type="protein sequence ID" value="KAG8547430.1"/>
    <property type="molecule type" value="Genomic_DNA"/>
</dbReference>
<dbReference type="GO" id="GO:0001819">
    <property type="term" value="P:positive regulation of cytokine production"/>
    <property type="evidence" value="ECO:0007669"/>
    <property type="project" value="TreeGrafter"/>
</dbReference>
<sequence>MEAPELRDVERKVGRKTPESLLRWMREEPTLRSDGTGTRGLDRKMEALRLELVCLRAIDVQILQQLLLVNEGIEAVKWILEEKGALTSRCSSLTSSLAGSHETSRRGSWSSLQDPADRLDSISIGSYLDTLADDLDEYSLSASEPIVSSTPQRPPLASTDDYMNPLTRQPNGPLKDLEPEEKPKLRLGQNGRASSKVQLEYDAHWRWVQSQDDVTFL</sequence>
<evidence type="ECO:0000313" key="3">
    <source>
        <dbReference type="Proteomes" id="UP000824782"/>
    </source>
</evidence>
<proteinExistence type="predicted"/>
<dbReference type="InterPro" id="IPR037443">
    <property type="entry name" value="LURAP1"/>
</dbReference>
<reference evidence="2" key="1">
    <citation type="thesis" date="2020" institute="ProQuest LLC" country="789 East Eisenhower Parkway, Ann Arbor, MI, USA">
        <title>Comparative Genomics and Chromosome Evolution.</title>
        <authorList>
            <person name="Mudd A.B."/>
        </authorList>
    </citation>
    <scope>NUCLEOTIDE SEQUENCE</scope>
    <source>
        <strain evidence="2">237g6f4</strain>
        <tissue evidence="2">Blood</tissue>
    </source>
</reference>
<dbReference type="InterPro" id="IPR039499">
    <property type="entry name" value="LURA1/LRA25"/>
</dbReference>
<protein>
    <recommendedName>
        <fullName evidence="4">Leucine rich adaptor protein 1</fullName>
    </recommendedName>
</protein>
<organism evidence="2 3">
    <name type="scientific">Engystomops pustulosus</name>
    <name type="common">Tungara frog</name>
    <name type="synonym">Physalaemus pustulosus</name>
    <dbReference type="NCBI Taxonomy" id="76066"/>
    <lineage>
        <taxon>Eukaryota</taxon>
        <taxon>Metazoa</taxon>
        <taxon>Chordata</taxon>
        <taxon>Craniata</taxon>
        <taxon>Vertebrata</taxon>
        <taxon>Euteleostomi</taxon>
        <taxon>Amphibia</taxon>
        <taxon>Batrachia</taxon>
        <taxon>Anura</taxon>
        <taxon>Neobatrachia</taxon>
        <taxon>Hyloidea</taxon>
        <taxon>Leptodactylidae</taxon>
        <taxon>Leiuperinae</taxon>
        <taxon>Engystomops</taxon>
    </lineage>
</organism>
<dbReference type="AlphaFoldDB" id="A0AAV6ZJ97"/>
<dbReference type="PANTHER" id="PTHR33767:SF2">
    <property type="entry name" value="LEUCINE RICH ADAPTOR PROTEIN 1"/>
    <property type="match status" value="1"/>
</dbReference>
<evidence type="ECO:0008006" key="4">
    <source>
        <dbReference type="Google" id="ProtNLM"/>
    </source>
</evidence>
<feature type="compositionally biased region" description="Basic and acidic residues" evidence="1">
    <location>
        <begin position="175"/>
        <end position="184"/>
    </location>
</feature>
<keyword evidence="3" id="KW-1185">Reference proteome</keyword>
<accession>A0AAV6ZJ97</accession>
<dbReference type="Proteomes" id="UP000824782">
    <property type="component" value="Unassembled WGS sequence"/>
</dbReference>
<evidence type="ECO:0000313" key="2">
    <source>
        <dbReference type="EMBL" id="KAG8547430.1"/>
    </source>
</evidence>
<dbReference type="PANTHER" id="PTHR33767">
    <property type="entry name" value="LEUCINE RICH ADAPTOR PROTEIN 1-LIKE"/>
    <property type="match status" value="1"/>
</dbReference>
<dbReference type="Pfam" id="PF14854">
    <property type="entry name" value="LURAP"/>
    <property type="match status" value="1"/>
</dbReference>
<name>A0AAV6ZJ97_ENGPU</name>
<feature type="compositionally biased region" description="Polar residues" evidence="1">
    <location>
        <begin position="142"/>
        <end position="151"/>
    </location>
</feature>
<evidence type="ECO:0000256" key="1">
    <source>
        <dbReference type="SAM" id="MobiDB-lite"/>
    </source>
</evidence>
<dbReference type="GO" id="GO:0043123">
    <property type="term" value="P:positive regulation of canonical NF-kappaB signal transduction"/>
    <property type="evidence" value="ECO:0007669"/>
    <property type="project" value="InterPro"/>
</dbReference>
<gene>
    <name evidence="2" type="ORF">GDO81_028376</name>
</gene>
<feature type="region of interest" description="Disordered" evidence="1">
    <location>
        <begin position="142"/>
        <end position="193"/>
    </location>
</feature>
<comment type="caution">
    <text evidence="2">The sequence shown here is derived from an EMBL/GenBank/DDBJ whole genome shotgun (WGS) entry which is preliminary data.</text>
</comment>